<dbReference type="SUPFAM" id="SSF53850">
    <property type="entry name" value="Periplasmic binding protein-like II"/>
    <property type="match status" value="1"/>
</dbReference>
<dbReference type="RefSeq" id="WP_212012811.1">
    <property type="nucleotide sequence ID" value="NZ_JAAFYZ010000098.1"/>
</dbReference>
<accession>A0ABS5KW91</accession>
<dbReference type="Gene3D" id="3.40.190.10">
    <property type="entry name" value="Periplasmic binding protein-like II"/>
    <property type="match status" value="1"/>
</dbReference>
<organism evidence="2 3">
    <name type="scientific">Catenulispora pinistramenti</name>
    <dbReference type="NCBI Taxonomy" id="2705254"/>
    <lineage>
        <taxon>Bacteria</taxon>
        <taxon>Bacillati</taxon>
        <taxon>Actinomycetota</taxon>
        <taxon>Actinomycetes</taxon>
        <taxon>Catenulisporales</taxon>
        <taxon>Catenulisporaceae</taxon>
        <taxon>Catenulispora</taxon>
    </lineage>
</organism>
<protein>
    <recommendedName>
        <fullName evidence="4">Extracellular solute-binding protein family 1</fullName>
    </recommendedName>
</protein>
<name>A0ABS5KW91_9ACTN</name>
<keyword evidence="1" id="KW-0732">Signal</keyword>
<comment type="caution">
    <text evidence="2">The sequence shown here is derived from an EMBL/GenBank/DDBJ whole genome shotgun (WGS) entry which is preliminary data.</text>
</comment>
<sequence>MHTPHSLGRRGFLRGVGAAAALATGGSTLAACGSGKAATVNKAGSAAQVQLPTYTPLSNGPTPDLPGTDAGVPAGFYNYPASPTAAFASPPLSGGKFSAMTPLFTAPPPSRGSNPAWQAVEKKLGASVDITMVVGDDFDTKLSTLIAGGGLPDLIQYDGLGGVPTISNLPQFLDSQIADLTELIGGDKIKAYPHLAAIPKVFWEQCTVAGRLYFLPIPRGISAGAGLYRQDLFAAAGVNSYKDIKNSDDFLTLLKELTNPGKDRYALATNAGGNYYGLPIFEQIFGVPNKWRVDGAGKLTADIETDEFKAALEFMVKVAKAGCYYPGSQGWTKAKMEDAFQSGKAALIYDGLPALSTSVWATAQKIDPNARLMPFVPFGANGGAGVAYQDNVVFAGTMLKKADPAKLAEVLKIADFLAAPFGTEEYLLKTYGVEGADYTLDANHNPVQTDQGKNDSNVTWKYVAAPQLVTYNPGVNALTDAAHQAYSELVPMALPDPTATLYSPTFGKQGVSLYKAVTDTLTQVIGGQSSMSSFDSAVKTWRSNGGDQMRSEFEQAYANAPKS</sequence>
<dbReference type="InterPro" id="IPR006311">
    <property type="entry name" value="TAT_signal"/>
</dbReference>
<feature type="signal peptide" evidence="1">
    <location>
        <begin position="1"/>
        <end position="30"/>
    </location>
</feature>
<proteinExistence type="predicted"/>
<evidence type="ECO:0000313" key="2">
    <source>
        <dbReference type="EMBL" id="MBS2550313.1"/>
    </source>
</evidence>
<evidence type="ECO:0000256" key="1">
    <source>
        <dbReference type="SAM" id="SignalP"/>
    </source>
</evidence>
<evidence type="ECO:0008006" key="4">
    <source>
        <dbReference type="Google" id="ProtNLM"/>
    </source>
</evidence>
<dbReference type="PROSITE" id="PS51318">
    <property type="entry name" value="TAT"/>
    <property type="match status" value="1"/>
</dbReference>
<dbReference type="Proteomes" id="UP000730482">
    <property type="component" value="Unassembled WGS sequence"/>
</dbReference>
<dbReference type="EMBL" id="JAAFYZ010000098">
    <property type="protein sequence ID" value="MBS2550313.1"/>
    <property type="molecule type" value="Genomic_DNA"/>
</dbReference>
<feature type="chain" id="PRO_5045993031" description="Extracellular solute-binding protein family 1" evidence="1">
    <location>
        <begin position="31"/>
        <end position="563"/>
    </location>
</feature>
<evidence type="ECO:0000313" key="3">
    <source>
        <dbReference type="Proteomes" id="UP000730482"/>
    </source>
</evidence>
<reference evidence="2 3" key="1">
    <citation type="submission" date="2020-02" db="EMBL/GenBank/DDBJ databases">
        <title>Acidophilic actinobacteria isolated from forest soil.</title>
        <authorList>
            <person name="Golinska P."/>
        </authorList>
    </citation>
    <scope>NUCLEOTIDE SEQUENCE [LARGE SCALE GENOMIC DNA]</scope>
    <source>
        <strain evidence="2 3">NL8</strain>
    </source>
</reference>
<keyword evidence="3" id="KW-1185">Reference proteome</keyword>
<gene>
    <name evidence="2" type="ORF">KGQ19_25930</name>
</gene>